<dbReference type="PANTHER" id="PTHR44196">
    <property type="entry name" value="DEHYDROGENASE/REDUCTASE SDR FAMILY MEMBER 7B"/>
    <property type="match status" value="1"/>
</dbReference>
<proteinExistence type="inferred from homology"/>
<organism evidence="3 4">
    <name type="scientific">Noviherbaspirillum album</name>
    <dbReference type="NCBI Taxonomy" id="3080276"/>
    <lineage>
        <taxon>Bacteria</taxon>
        <taxon>Pseudomonadati</taxon>
        <taxon>Pseudomonadota</taxon>
        <taxon>Betaproteobacteria</taxon>
        <taxon>Burkholderiales</taxon>
        <taxon>Oxalobacteraceae</taxon>
        <taxon>Noviherbaspirillum</taxon>
    </lineage>
</organism>
<dbReference type="PROSITE" id="PS00061">
    <property type="entry name" value="ADH_SHORT"/>
    <property type="match status" value="1"/>
</dbReference>
<name>A0ABU6JHA8_9BURK</name>
<evidence type="ECO:0000313" key="4">
    <source>
        <dbReference type="Proteomes" id="UP001352263"/>
    </source>
</evidence>
<protein>
    <submittedName>
        <fullName evidence="3">SDR family oxidoreductase</fullName>
    </submittedName>
</protein>
<comment type="caution">
    <text evidence="3">The sequence shown here is derived from an EMBL/GenBank/DDBJ whole genome shotgun (WGS) entry which is preliminary data.</text>
</comment>
<dbReference type="InterPro" id="IPR020904">
    <property type="entry name" value="Sc_DH/Rdtase_CS"/>
</dbReference>
<evidence type="ECO:0000256" key="1">
    <source>
        <dbReference type="ARBA" id="ARBA00006484"/>
    </source>
</evidence>
<dbReference type="EMBL" id="JAWIIV010000039">
    <property type="protein sequence ID" value="MEC4722910.1"/>
    <property type="molecule type" value="Genomic_DNA"/>
</dbReference>
<keyword evidence="2" id="KW-0560">Oxidoreductase</keyword>
<dbReference type="Proteomes" id="UP001352263">
    <property type="component" value="Unassembled WGS sequence"/>
</dbReference>
<evidence type="ECO:0000256" key="2">
    <source>
        <dbReference type="ARBA" id="ARBA00023002"/>
    </source>
</evidence>
<evidence type="ECO:0000313" key="3">
    <source>
        <dbReference type="EMBL" id="MEC4722910.1"/>
    </source>
</evidence>
<dbReference type="InterPro" id="IPR036291">
    <property type="entry name" value="NAD(P)-bd_dom_sf"/>
</dbReference>
<keyword evidence="4" id="KW-1185">Reference proteome</keyword>
<dbReference type="RefSeq" id="WP_326509536.1">
    <property type="nucleotide sequence ID" value="NZ_JAWIIV010000039.1"/>
</dbReference>
<gene>
    <name evidence="3" type="ORF">RY831_27505</name>
</gene>
<sequence>MQKILIIGAGSAIAEATARRFAQQGASLYLLGRSPERLEAMASDLKIRGAASVGVHLYEANDFASHQPVIDQAIAAMGGIDLALIAHGTLGDQKACEQSFELTLKELNTNAISVISMLTHLANVFERSRQGTIAVIGSVAGDRGRQSNYVYGTAKGALSVFLSGLRNRLYKSGVQVLTIKPGFVDTPMTASFAKGPLWSSPEKVALGIEKAVTHRRDVAYLPSWWALIMLIIRLIPEPIFKRMSL</sequence>
<reference evidence="3 4" key="1">
    <citation type="submission" date="2023-10" db="EMBL/GenBank/DDBJ databases">
        <title>Noviherbaspirillum sp. CPCC 100848 genome assembly.</title>
        <authorList>
            <person name="Li X.Y."/>
            <person name="Fang X.M."/>
        </authorList>
    </citation>
    <scope>NUCLEOTIDE SEQUENCE [LARGE SCALE GENOMIC DNA]</scope>
    <source>
        <strain evidence="3 4">CPCC 100848</strain>
    </source>
</reference>
<dbReference type="NCBIfam" id="NF005489">
    <property type="entry name" value="PRK07102.1"/>
    <property type="match status" value="1"/>
</dbReference>
<dbReference type="Pfam" id="PF00106">
    <property type="entry name" value="adh_short"/>
    <property type="match status" value="1"/>
</dbReference>
<accession>A0ABU6JHA8</accession>
<comment type="similarity">
    <text evidence="1">Belongs to the short-chain dehydrogenases/reductases (SDR) family.</text>
</comment>
<dbReference type="InterPro" id="IPR002347">
    <property type="entry name" value="SDR_fam"/>
</dbReference>
<dbReference type="SUPFAM" id="SSF51735">
    <property type="entry name" value="NAD(P)-binding Rossmann-fold domains"/>
    <property type="match status" value="1"/>
</dbReference>
<dbReference type="PRINTS" id="PR00081">
    <property type="entry name" value="GDHRDH"/>
</dbReference>
<dbReference type="PANTHER" id="PTHR44196:SF3">
    <property type="entry name" value="SHORT CHAIN DEHYDROGENASE FAMILY PROTEIN"/>
    <property type="match status" value="1"/>
</dbReference>
<dbReference type="Gene3D" id="3.40.50.720">
    <property type="entry name" value="NAD(P)-binding Rossmann-like Domain"/>
    <property type="match status" value="1"/>
</dbReference>